<dbReference type="RefSeq" id="WP_160200973.1">
    <property type="nucleotide sequence ID" value="NZ_QXWK01000004.1"/>
</dbReference>
<protein>
    <submittedName>
        <fullName evidence="2">MBL fold metallo-hydrolase</fullName>
    </submittedName>
</protein>
<dbReference type="InterPro" id="IPR052533">
    <property type="entry name" value="WalJ/YycJ-like"/>
</dbReference>
<accession>A0A845QIA9</accession>
<dbReference type="Gene3D" id="3.60.15.10">
    <property type="entry name" value="Ribonuclease Z/Hydroxyacylglutathione hydrolase-like"/>
    <property type="match status" value="1"/>
</dbReference>
<dbReference type="PANTHER" id="PTHR47619:SF1">
    <property type="entry name" value="EXODEOXYRIBONUCLEASE WALJ"/>
    <property type="match status" value="1"/>
</dbReference>
<dbReference type="InterPro" id="IPR001279">
    <property type="entry name" value="Metallo-B-lactamas"/>
</dbReference>
<feature type="domain" description="Metallo-beta-lactamase" evidence="1">
    <location>
        <begin position="13"/>
        <end position="189"/>
    </location>
</feature>
<name>A0A845QIA9_9FIRM</name>
<gene>
    <name evidence="2" type="ORF">D0435_03175</name>
</gene>
<dbReference type="EMBL" id="QXWK01000004">
    <property type="protein sequence ID" value="NBH60675.1"/>
    <property type="molecule type" value="Genomic_DNA"/>
</dbReference>
<proteinExistence type="predicted"/>
<dbReference type="AlphaFoldDB" id="A0A845QIA9"/>
<reference evidence="2 3" key="1">
    <citation type="submission" date="2018-08" db="EMBL/GenBank/DDBJ databases">
        <title>Murine metabolic-syndrome-specific gut microbial biobank.</title>
        <authorList>
            <person name="Liu C."/>
        </authorList>
    </citation>
    <scope>NUCLEOTIDE SEQUENCE [LARGE SCALE GENOMIC DNA]</scope>
    <source>
        <strain evidence="2 3">28</strain>
    </source>
</reference>
<dbReference type="PANTHER" id="PTHR47619">
    <property type="entry name" value="METALLO-HYDROLASE YYCJ-RELATED"/>
    <property type="match status" value="1"/>
</dbReference>
<comment type="caution">
    <text evidence="2">The sequence shown here is derived from an EMBL/GenBank/DDBJ whole genome shotgun (WGS) entry which is preliminary data.</text>
</comment>
<sequence length="269" mass="29993">MAFQFYSFASGSSGNCYLARSENTTILIDVGITGKRIFEGLSLLNLKAEEVDAILVTHEHMDHVRSLKMLSKKAVNARVCGSAGTLAEVMDKIDGDRARAVGAAERFQIGDITVVPFRLSHDAAEPFGYSLIHQGRQLTIVTDTGYISEEIFLHIEKADLLVLEANHEVNILKMGAYPYYLKRRILGDEGHLSNEAAGQCLCEMLRARKEKGCAKIPQVVLAHLSKENNTPGQAYLTIRNILFEEDFYIDKDLMLDIAKRDEIGKEMEI</sequence>
<dbReference type="GO" id="GO:0016787">
    <property type="term" value="F:hydrolase activity"/>
    <property type="evidence" value="ECO:0007669"/>
    <property type="project" value="UniProtKB-KW"/>
</dbReference>
<organism evidence="2 3">
    <name type="scientific">Anaerotruncus colihominis</name>
    <dbReference type="NCBI Taxonomy" id="169435"/>
    <lineage>
        <taxon>Bacteria</taxon>
        <taxon>Bacillati</taxon>
        <taxon>Bacillota</taxon>
        <taxon>Clostridia</taxon>
        <taxon>Eubacteriales</taxon>
        <taxon>Oscillospiraceae</taxon>
        <taxon>Anaerotruncus</taxon>
    </lineage>
</organism>
<keyword evidence="3" id="KW-1185">Reference proteome</keyword>
<evidence type="ECO:0000259" key="1">
    <source>
        <dbReference type="SMART" id="SM00849"/>
    </source>
</evidence>
<evidence type="ECO:0000313" key="3">
    <source>
        <dbReference type="Proteomes" id="UP000446866"/>
    </source>
</evidence>
<dbReference type="SMART" id="SM00849">
    <property type="entry name" value="Lactamase_B"/>
    <property type="match status" value="1"/>
</dbReference>
<keyword evidence="2" id="KW-0378">Hydrolase</keyword>
<dbReference type="SUPFAM" id="SSF56281">
    <property type="entry name" value="Metallo-hydrolase/oxidoreductase"/>
    <property type="match status" value="1"/>
</dbReference>
<dbReference type="Pfam" id="PF12706">
    <property type="entry name" value="Lactamase_B_2"/>
    <property type="match status" value="1"/>
</dbReference>
<evidence type="ECO:0000313" key="2">
    <source>
        <dbReference type="EMBL" id="NBH60675.1"/>
    </source>
</evidence>
<dbReference type="Proteomes" id="UP000446866">
    <property type="component" value="Unassembled WGS sequence"/>
</dbReference>
<dbReference type="InterPro" id="IPR036866">
    <property type="entry name" value="RibonucZ/Hydroxyglut_hydro"/>
</dbReference>